<comment type="similarity">
    <text evidence="1 4">Belongs to the plant dirigent protein family.</text>
</comment>
<evidence type="ECO:0000256" key="4">
    <source>
        <dbReference type="RuleBase" id="RU363099"/>
    </source>
</evidence>
<dbReference type="GO" id="GO:0048046">
    <property type="term" value="C:apoplast"/>
    <property type="evidence" value="ECO:0007669"/>
    <property type="project" value="UniProtKB-SubCell"/>
</dbReference>
<name>A0A5J9U049_9POAL</name>
<dbReference type="Gramene" id="TVU16940">
    <property type="protein sequence ID" value="TVU16940"/>
    <property type="gene ID" value="EJB05_32944"/>
</dbReference>
<comment type="caution">
    <text evidence="5">The sequence shown here is derived from an EMBL/GenBank/DDBJ whole genome shotgun (WGS) entry which is preliminary data.</text>
</comment>
<dbReference type="Gene3D" id="2.40.480.10">
    <property type="entry name" value="Allene oxide cyclase-like"/>
    <property type="match status" value="1"/>
</dbReference>
<keyword evidence="3 4" id="KW-0964">Secreted</keyword>
<keyword evidence="4" id="KW-0052">Apoplast</keyword>
<organism evidence="5 6">
    <name type="scientific">Eragrostis curvula</name>
    <name type="common">weeping love grass</name>
    <dbReference type="NCBI Taxonomy" id="38414"/>
    <lineage>
        <taxon>Eukaryota</taxon>
        <taxon>Viridiplantae</taxon>
        <taxon>Streptophyta</taxon>
        <taxon>Embryophyta</taxon>
        <taxon>Tracheophyta</taxon>
        <taxon>Spermatophyta</taxon>
        <taxon>Magnoliopsida</taxon>
        <taxon>Liliopsida</taxon>
        <taxon>Poales</taxon>
        <taxon>Poaceae</taxon>
        <taxon>PACMAD clade</taxon>
        <taxon>Chloridoideae</taxon>
        <taxon>Eragrostideae</taxon>
        <taxon>Eragrostidinae</taxon>
        <taxon>Eragrostis</taxon>
    </lineage>
</organism>
<keyword evidence="6" id="KW-1185">Reference proteome</keyword>
<evidence type="ECO:0000256" key="1">
    <source>
        <dbReference type="ARBA" id="ARBA00010746"/>
    </source>
</evidence>
<dbReference type="Proteomes" id="UP000324897">
    <property type="component" value="Chromosome 7"/>
</dbReference>
<dbReference type="GO" id="GO:0009699">
    <property type="term" value="P:phenylpropanoid biosynthetic process"/>
    <property type="evidence" value="ECO:0007669"/>
    <property type="project" value="UniProtKB-ARBA"/>
</dbReference>
<comment type="subunit">
    <text evidence="2 4">Homodimer.</text>
</comment>
<dbReference type="OrthoDB" id="675103at2759"/>
<comment type="subcellular location">
    <subcellularLocation>
        <location evidence="4">Secreted</location>
        <location evidence="4">Extracellular space</location>
        <location evidence="4">Apoplast</location>
    </subcellularLocation>
</comment>
<comment type="function">
    <text evidence="4">Dirigent proteins impart stereoselectivity on the phenoxy radical-coupling reaction, yielding optically active lignans from two molecules of coniferyl alcohol in the biosynthesis of lignans, flavonolignans, and alkaloids and thus plays a central role in plant secondary metabolism.</text>
</comment>
<gene>
    <name evidence="5" type="ORF">EJB05_32944</name>
</gene>
<dbReference type="PANTHER" id="PTHR21495">
    <property type="entry name" value="NUCLEOPORIN-RELATED"/>
    <property type="match status" value="1"/>
</dbReference>
<sequence length="172" mass="19040">MAYYQIAPVLCVLVQSELYMHLYLNQVASGSNPDPNQLVIVGPSGGFGTTAVNDWSITIQPGADNPPVAKGQGLHMNLARPKTKWYMSFNIEFQDARFAGSTLNVMGIFPENGEWSIIGGTGAFTMAHGIIKHTIIQSSREKRVFELKIHAFYTNMTSSQLISYKQKRTPNN</sequence>
<evidence type="ECO:0000256" key="3">
    <source>
        <dbReference type="ARBA" id="ARBA00022525"/>
    </source>
</evidence>
<accession>A0A5J9U049</accession>
<evidence type="ECO:0000313" key="6">
    <source>
        <dbReference type="Proteomes" id="UP000324897"/>
    </source>
</evidence>
<dbReference type="EMBL" id="RWGY01000029">
    <property type="protein sequence ID" value="TVU16940.1"/>
    <property type="molecule type" value="Genomic_DNA"/>
</dbReference>
<protein>
    <recommendedName>
        <fullName evidence="4">Dirigent protein</fullName>
    </recommendedName>
</protein>
<dbReference type="AlphaFoldDB" id="A0A5J9U049"/>
<evidence type="ECO:0000256" key="2">
    <source>
        <dbReference type="ARBA" id="ARBA00011738"/>
    </source>
</evidence>
<dbReference type="InterPro" id="IPR044859">
    <property type="entry name" value="Allene_oxi_cyc_Dirigent"/>
</dbReference>
<proteinExistence type="inferred from homology"/>
<evidence type="ECO:0000313" key="5">
    <source>
        <dbReference type="EMBL" id="TVU16940.1"/>
    </source>
</evidence>
<reference evidence="5 6" key="1">
    <citation type="journal article" date="2019" name="Sci. Rep.">
        <title>A high-quality genome of Eragrostis curvula grass provides insights into Poaceae evolution and supports new strategies to enhance forage quality.</title>
        <authorList>
            <person name="Carballo J."/>
            <person name="Santos B.A.C.M."/>
            <person name="Zappacosta D."/>
            <person name="Garbus I."/>
            <person name="Selva J.P."/>
            <person name="Gallo C.A."/>
            <person name="Diaz A."/>
            <person name="Albertini E."/>
            <person name="Caccamo M."/>
            <person name="Echenique V."/>
        </authorList>
    </citation>
    <scope>NUCLEOTIDE SEQUENCE [LARGE SCALE GENOMIC DNA]</scope>
    <source>
        <strain evidence="6">cv. Victoria</strain>
        <tissue evidence="5">Leaf</tissue>
    </source>
</reference>
<dbReference type="InterPro" id="IPR004265">
    <property type="entry name" value="Dirigent"/>
</dbReference>
<dbReference type="Pfam" id="PF03018">
    <property type="entry name" value="Dirigent"/>
    <property type="match status" value="1"/>
</dbReference>